<feature type="domain" description="Glycine zipper" evidence="1">
    <location>
        <begin position="108"/>
        <end position="151"/>
    </location>
</feature>
<evidence type="ECO:0000259" key="1">
    <source>
        <dbReference type="Pfam" id="PF13488"/>
    </source>
</evidence>
<evidence type="ECO:0000313" key="2">
    <source>
        <dbReference type="EMBL" id="EMI56999.1"/>
    </source>
</evidence>
<gene>
    <name evidence="2" type="ORF">RSSM_01528</name>
</gene>
<comment type="caution">
    <text evidence="2">The sequence shown here is derived from an EMBL/GenBank/DDBJ whole genome shotgun (WGS) entry which is preliminary data.</text>
</comment>
<sequence length="294" mass="31338">MDKQLRLIRPEASIYKEYFGGGHFPSSAIMNRPMTGIANTEPFDGAPQHSRSHLCVAGTKMNRSHFNRFVTKRSRLVGCTLAVFSLAALGTPSTARAQNNTQRGATLGGITGAIAGAIIGDNNDEAGAGAAIGGAIGAVAGGMLGNAKDKDLAYQQQYYQSRPYATQSATPTNVYVQPAPTGAVSFTDVIAMSRSGVGESLILNQISTRGVQRRPVVSDIISLHQQGVSETVISAMQQARVGGGETIIAEPPPTIVETPVYVAPRPYPVPVYKHHRHHGPTYRARPNFHIHYGH</sequence>
<dbReference type="Proteomes" id="UP000011885">
    <property type="component" value="Unassembled WGS sequence"/>
</dbReference>
<dbReference type="InterPro" id="IPR039567">
    <property type="entry name" value="Gly-zipper"/>
</dbReference>
<organism evidence="2 3">
    <name type="scientific">Rhodopirellula sallentina SM41</name>
    <dbReference type="NCBI Taxonomy" id="1263870"/>
    <lineage>
        <taxon>Bacteria</taxon>
        <taxon>Pseudomonadati</taxon>
        <taxon>Planctomycetota</taxon>
        <taxon>Planctomycetia</taxon>
        <taxon>Pirellulales</taxon>
        <taxon>Pirellulaceae</taxon>
        <taxon>Rhodopirellula</taxon>
    </lineage>
</organism>
<proteinExistence type="predicted"/>
<dbReference type="AlphaFoldDB" id="M5U6U4"/>
<dbReference type="EMBL" id="ANOH01000115">
    <property type="protein sequence ID" value="EMI56999.1"/>
    <property type="molecule type" value="Genomic_DNA"/>
</dbReference>
<accession>M5U6U4</accession>
<protein>
    <submittedName>
        <fullName evidence="2">Signal peptide protein</fullName>
    </submittedName>
</protein>
<keyword evidence="3" id="KW-1185">Reference proteome</keyword>
<dbReference type="PATRIC" id="fig|1263870.3.peg.1638"/>
<dbReference type="Pfam" id="PF13488">
    <property type="entry name" value="Gly-zipper_Omp"/>
    <property type="match status" value="1"/>
</dbReference>
<evidence type="ECO:0000313" key="3">
    <source>
        <dbReference type="Proteomes" id="UP000011885"/>
    </source>
</evidence>
<name>M5U6U4_9BACT</name>
<reference evidence="2 3" key="1">
    <citation type="journal article" date="2013" name="Mar. Genomics">
        <title>Expression of sulfatases in Rhodopirellula baltica and the diversity of sulfatases in the genus Rhodopirellula.</title>
        <authorList>
            <person name="Wegner C.E."/>
            <person name="Richter-Heitmann T."/>
            <person name="Klindworth A."/>
            <person name="Klockow C."/>
            <person name="Richter M."/>
            <person name="Achstetter T."/>
            <person name="Glockner F.O."/>
            <person name="Harder J."/>
        </authorList>
    </citation>
    <scope>NUCLEOTIDE SEQUENCE [LARGE SCALE GENOMIC DNA]</scope>
    <source>
        <strain evidence="2 3">SM41</strain>
    </source>
</reference>